<name>A0AAV6P306_9ROSI</name>
<dbReference type="EMBL" id="JAGKQH010000002">
    <property type="protein sequence ID" value="KAG6605586.1"/>
    <property type="molecule type" value="Genomic_DNA"/>
</dbReference>
<gene>
    <name evidence="1" type="ORF">SDJN03_02903</name>
</gene>
<feature type="non-terminal residue" evidence="1">
    <location>
        <position position="1"/>
    </location>
</feature>
<dbReference type="AlphaFoldDB" id="A0AAV6P306"/>
<organism evidence="1 2">
    <name type="scientific">Cucurbita argyrosperma subsp. sororia</name>
    <dbReference type="NCBI Taxonomy" id="37648"/>
    <lineage>
        <taxon>Eukaryota</taxon>
        <taxon>Viridiplantae</taxon>
        <taxon>Streptophyta</taxon>
        <taxon>Embryophyta</taxon>
        <taxon>Tracheophyta</taxon>
        <taxon>Spermatophyta</taxon>
        <taxon>Magnoliopsida</taxon>
        <taxon>eudicotyledons</taxon>
        <taxon>Gunneridae</taxon>
        <taxon>Pentapetalae</taxon>
        <taxon>rosids</taxon>
        <taxon>fabids</taxon>
        <taxon>Cucurbitales</taxon>
        <taxon>Cucurbitaceae</taxon>
        <taxon>Cucurbiteae</taxon>
        <taxon>Cucurbita</taxon>
    </lineage>
</organism>
<dbReference type="Proteomes" id="UP000685013">
    <property type="component" value="Chromosome 2"/>
</dbReference>
<accession>A0AAV6P306</accession>
<proteinExistence type="predicted"/>
<comment type="caution">
    <text evidence="1">The sequence shown here is derived from an EMBL/GenBank/DDBJ whole genome shotgun (WGS) entry which is preliminary data.</text>
</comment>
<protein>
    <submittedName>
        <fullName evidence="1">Uncharacterized protein</fullName>
    </submittedName>
</protein>
<evidence type="ECO:0000313" key="2">
    <source>
        <dbReference type="Proteomes" id="UP000685013"/>
    </source>
</evidence>
<evidence type="ECO:0000313" key="1">
    <source>
        <dbReference type="EMBL" id="KAG6605586.1"/>
    </source>
</evidence>
<keyword evidence="2" id="KW-1185">Reference proteome</keyword>
<reference evidence="1 2" key="1">
    <citation type="journal article" date="2021" name="Hortic Res">
        <title>The domestication of Cucurbita argyrosperma as revealed by the genome of its wild relative.</title>
        <authorList>
            <person name="Barrera-Redondo J."/>
            <person name="Sanchez-de la Vega G."/>
            <person name="Aguirre-Liguori J.A."/>
            <person name="Castellanos-Morales G."/>
            <person name="Gutierrez-Guerrero Y.T."/>
            <person name="Aguirre-Dugua X."/>
            <person name="Aguirre-Planter E."/>
            <person name="Tenaillon M.I."/>
            <person name="Lira-Saade R."/>
            <person name="Eguiarte L.E."/>
        </authorList>
    </citation>
    <scope>NUCLEOTIDE SEQUENCE [LARGE SCALE GENOMIC DNA]</scope>
    <source>
        <strain evidence="1">JBR-2021</strain>
    </source>
</reference>
<sequence length="90" mass="10056">MPMPYYLLRHITSSVTHFSSPLKAPSSGSYRASSRIIGRAPSRFAILSCDGVFSPVERQRGLAVDFRAVFITGSVTKVFQGRWEICFELL</sequence>